<dbReference type="Pfam" id="PF15319">
    <property type="entry name" value="RHINO"/>
    <property type="match status" value="1"/>
</dbReference>
<dbReference type="PANTHER" id="PTHR35541">
    <property type="entry name" value="RAD9, HUS1, RAD1-INTERACTING NUCLEAR ORPHAN PROTEIN 1"/>
    <property type="match status" value="1"/>
</dbReference>
<proteinExistence type="predicted"/>
<accession>A0AAV4A3L9</accession>
<dbReference type="PANTHER" id="PTHR35541:SF1">
    <property type="entry name" value="RAD9, HUS1, RAD1-INTERACTING NUCLEAR ORPHAN PROTEIN 1"/>
    <property type="match status" value="1"/>
</dbReference>
<name>A0AAV4A3L9_9GAST</name>
<dbReference type="AlphaFoldDB" id="A0AAV4A3L9"/>
<dbReference type="EMBL" id="BLXT01003273">
    <property type="protein sequence ID" value="GFO01291.1"/>
    <property type="molecule type" value="Genomic_DNA"/>
</dbReference>
<protein>
    <submittedName>
        <fullName evidence="2">Uncharacterized protein</fullName>
    </submittedName>
</protein>
<feature type="region of interest" description="Disordered" evidence="1">
    <location>
        <begin position="164"/>
        <end position="186"/>
    </location>
</feature>
<dbReference type="Proteomes" id="UP000735302">
    <property type="component" value="Unassembled WGS sequence"/>
</dbReference>
<comment type="caution">
    <text evidence="2">The sequence shown here is derived from an EMBL/GenBank/DDBJ whole genome shotgun (WGS) entry which is preliminary data.</text>
</comment>
<keyword evidence="3" id="KW-1185">Reference proteome</keyword>
<gene>
    <name evidence="2" type="ORF">PoB_002779600</name>
</gene>
<evidence type="ECO:0000313" key="2">
    <source>
        <dbReference type="EMBL" id="GFO01291.1"/>
    </source>
</evidence>
<feature type="compositionally biased region" description="Basic and acidic residues" evidence="1">
    <location>
        <begin position="168"/>
        <end position="186"/>
    </location>
</feature>
<reference evidence="2 3" key="1">
    <citation type="journal article" date="2021" name="Elife">
        <title>Chloroplast acquisition without the gene transfer in kleptoplastic sea slugs, Plakobranchus ocellatus.</title>
        <authorList>
            <person name="Maeda T."/>
            <person name="Takahashi S."/>
            <person name="Yoshida T."/>
            <person name="Shimamura S."/>
            <person name="Takaki Y."/>
            <person name="Nagai Y."/>
            <person name="Toyoda A."/>
            <person name="Suzuki Y."/>
            <person name="Arimoto A."/>
            <person name="Ishii H."/>
            <person name="Satoh N."/>
            <person name="Nishiyama T."/>
            <person name="Hasebe M."/>
            <person name="Maruyama T."/>
            <person name="Minagawa J."/>
            <person name="Obokata J."/>
            <person name="Shigenobu S."/>
        </authorList>
    </citation>
    <scope>NUCLEOTIDE SEQUENCE [LARGE SCALE GENOMIC DNA]</scope>
</reference>
<evidence type="ECO:0000256" key="1">
    <source>
        <dbReference type="SAM" id="MobiDB-lite"/>
    </source>
</evidence>
<dbReference type="InterPro" id="IPR029293">
    <property type="entry name" value="RHNO1"/>
</dbReference>
<dbReference type="GO" id="GO:0005694">
    <property type="term" value="C:chromosome"/>
    <property type="evidence" value="ECO:0007669"/>
    <property type="project" value="TreeGrafter"/>
</dbReference>
<dbReference type="GO" id="GO:0000077">
    <property type="term" value="P:DNA damage checkpoint signaling"/>
    <property type="evidence" value="ECO:0007669"/>
    <property type="project" value="InterPro"/>
</dbReference>
<evidence type="ECO:0000313" key="3">
    <source>
        <dbReference type="Proteomes" id="UP000735302"/>
    </source>
</evidence>
<sequence length="355" mass="39250">MPRGARKRKTGMSQWPPLTFVSSPVFQPAPVLEADAAAVNPVTAKTIPIDDLVETVWVSPQFPQIGQRVLRSSHATYQGSHSVRGLTQLTLSSRKLRFKPLKFLDGTDACDRQPDNLLKKAGAKRLDIACSRSNPNISHDARASAILKVSQTEEILTSSEAEQYTNKENLEQREGLPERLLDEHRSPNFSLRREHQVQERSYPNASHAALCCSSTCKNSNVLRDENIHLKPCLSPSSETKAKLCSISLQAKLSKSMSNFNSSHISERKNCSDSRLARNITVPLSQNVHCVPDALDDHDAMSSSHKNVSSVTPPRVSSSSSLVLALDTPECDYGLSLRGRQLKYGLQDQNSFIKKP</sequence>
<dbReference type="GO" id="GO:0071479">
    <property type="term" value="P:cellular response to ionizing radiation"/>
    <property type="evidence" value="ECO:0007669"/>
    <property type="project" value="InterPro"/>
</dbReference>
<organism evidence="2 3">
    <name type="scientific">Plakobranchus ocellatus</name>
    <dbReference type="NCBI Taxonomy" id="259542"/>
    <lineage>
        <taxon>Eukaryota</taxon>
        <taxon>Metazoa</taxon>
        <taxon>Spiralia</taxon>
        <taxon>Lophotrochozoa</taxon>
        <taxon>Mollusca</taxon>
        <taxon>Gastropoda</taxon>
        <taxon>Heterobranchia</taxon>
        <taxon>Euthyneura</taxon>
        <taxon>Panpulmonata</taxon>
        <taxon>Sacoglossa</taxon>
        <taxon>Placobranchoidea</taxon>
        <taxon>Plakobranchidae</taxon>
        <taxon>Plakobranchus</taxon>
    </lineage>
</organism>
<dbReference type="GO" id="GO:0005634">
    <property type="term" value="C:nucleus"/>
    <property type="evidence" value="ECO:0007669"/>
    <property type="project" value="InterPro"/>
</dbReference>
<dbReference type="GO" id="GO:0000725">
    <property type="term" value="P:recombinational repair"/>
    <property type="evidence" value="ECO:0007669"/>
    <property type="project" value="TreeGrafter"/>
</dbReference>